<dbReference type="GO" id="GO:0017038">
    <property type="term" value="P:protein import"/>
    <property type="evidence" value="ECO:0007669"/>
    <property type="project" value="TreeGrafter"/>
</dbReference>
<dbReference type="AlphaFoldDB" id="A0A2J7TI86"/>
<evidence type="ECO:0000313" key="11">
    <source>
        <dbReference type="EMBL" id="PNG26484.1"/>
    </source>
</evidence>
<evidence type="ECO:0000259" key="10">
    <source>
        <dbReference type="Pfam" id="PF01618"/>
    </source>
</evidence>
<dbReference type="PANTHER" id="PTHR30625">
    <property type="entry name" value="PROTEIN TOLQ"/>
    <property type="match status" value="1"/>
</dbReference>
<feature type="transmembrane region" description="Helical" evidence="9">
    <location>
        <begin position="58"/>
        <end position="84"/>
    </location>
</feature>
<evidence type="ECO:0000256" key="1">
    <source>
        <dbReference type="ARBA" id="ARBA00004651"/>
    </source>
</evidence>
<keyword evidence="4 9" id="KW-0812">Transmembrane</keyword>
<evidence type="ECO:0000256" key="3">
    <source>
        <dbReference type="ARBA" id="ARBA00022475"/>
    </source>
</evidence>
<comment type="caution">
    <text evidence="11">The sequence shown here is derived from an EMBL/GenBank/DDBJ whole genome shotgun (WGS) entry which is preliminary data.</text>
</comment>
<dbReference type="RefSeq" id="WP_102843365.1">
    <property type="nucleotide sequence ID" value="NZ_PDZR01000007.1"/>
</dbReference>
<evidence type="ECO:0000313" key="12">
    <source>
        <dbReference type="Proteomes" id="UP000236286"/>
    </source>
</evidence>
<protein>
    <submittedName>
        <fullName evidence="11">TonB-system energizer ExbB</fullName>
    </submittedName>
</protein>
<evidence type="ECO:0000256" key="7">
    <source>
        <dbReference type="ARBA" id="ARBA00023136"/>
    </source>
</evidence>
<dbReference type="Proteomes" id="UP000236286">
    <property type="component" value="Unassembled WGS sequence"/>
</dbReference>
<proteinExistence type="inferred from homology"/>
<dbReference type="InterPro" id="IPR002898">
    <property type="entry name" value="MotA_ExbB_proton_chnl"/>
</dbReference>
<keyword evidence="5 8" id="KW-0653">Protein transport</keyword>
<name>A0A2J7TI86_METSI</name>
<dbReference type="GO" id="GO:0005886">
    <property type="term" value="C:plasma membrane"/>
    <property type="evidence" value="ECO:0007669"/>
    <property type="project" value="UniProtKB-SubCell"/>
</dbReference>
<keyword evidence="2 8" id="KW-0813">Transport</keyword>
<evidence type="ECO:0000256" key="5">
    <source>
        <dbReference type="ARBA" id="ARBA00022927"/>
    </source>
</evidence>
<feature type="domain" description="MotA/TolQ/ExbB proton channel" evidence="10">
    <location>
        <begin position="45"/>
        <end position="138"/>
    </location>
</feature>
<keyword evidence="7 9" id="KW-0472">Membrane</keyword>
<dbReference type="OrthoDB" id="9805133at2"/>
<comment type="similarity">
    <text evidence="8">Belongs to the exbB/tolQ family.</text>
</comment>
<gene>
    <name evidence="11" type="primary">exbB</name>
    <name evidence="11" type="ORF">CR492_08225</name>
</gene>
<comment type="subcellular location">
    <subcellularLocation>
        <location evidence="1">Cell membrane</location>
        <topology evidence="1">Multi-pass membrane protein</topology>
    </subcellularLocation>
    <subcellularLocation>
        <location evidence="8">Membrane</location>
        <topology evidence="8">Multi-pass membrane protein</topology>
    </subcellularLocation>
</comment>
<keyword evidence="3" id="KW-1003">Cell membrane</keyword>
<feature type="transmembrane region" description="Helical" evidence="9">
    <location>
        <begin position="104"/>
        <end position="126"/>
    </location>
</feature>
<dbReference type="GO" id="GO:0055085">
    <property type="term" value="P:transmembrane transport"/>
    <property type="evidence" value="ECO:0007669"/>
    <property type="project" value="InterPro"/>
</dbReference>
<dbReference type="InterPro" id="IPR050790">
    <property type="entry name" value="ExbB/TolQ_transport"/>
</dbReference>
<dbReference type="EMBL" id="PDZR01000007">
    <property type="protein sequence ID" value="PNG26484.1"/>
    <property type="molecule type" value="Genomic_DNA"/>
</dbReference>
<evidence type="ECO:0000256" key="9">
    <source>
        <dbReference type="SAM" id="Phobius"/>
    </source>
</evidence>
<dbReference type="NCBIfam" id="TIGR02805">
    <property type="entry name" value="exbB2"/>
    <property type="match status" value="1"/>
</dbReference>
<evidence type="ECO:0000256" key="2">
    <source>
        <dbReference type="ARBA" id="ARBA00022448"/>
    </source>
</evidence>
<dbReference type="Pfam" id="PF01618">
    <property type="entry name" value="MotA_ExbB"/>
    <property type="match status" value="1"/>
</dbReference>
<dbReference type="PANTHER" id="PTHR30625:SF15">
    <property type="entry name" value="BIOPOLYMER TRANSPORT PROTEIN EXBB"/>
    <property type="match status" value="1"/>
</dbReference>
<evidence type="ECO:0000256" key="6">
    <source>
        <dbReference type="ARBA" id="ARBA00022989"/>
    </source>
</evidence>
<reference evidence="11 12" key="1">
    <citation type="submission" date="2017-10" db="EMBL/GenBank/DDBJ databases">
        <title>Genome announcement of Methylocella silvestris TVC from permafrost.</title>
        <authorList>
            <person name="Wang J."/>
            <person name="Geng K."/>
            <person name="Ul-Haque F."/>
            <person name="Crombie A.T."/>
            <person name="Street L.E."/>
            <person name="Wookey P.A."/>
            <person name="Murrell J.C."/>
            <person name="Pratscher J."/>
        </authorList>
    </citation>
    <scope>NUCLEOTIDE SEQUENCE [LARGE SCALE GENOMIC DNA]</scope>
    <source>
        <strain evidence="11 12">TVC</strain>
    </source>
</reference>
<evidence type="ECO:0000256" key="8">
    <source>
        <dbReference type="RuleBase" id="RU004057"/>
    </source>
</evidence>
<accession>A0A2J7TI86</accession>
<keyword evidence="6 9" id="KW-1133">Transmembrane helix</keyword>
<evidence type="ECO:0000256" key="4">
    <source>
        <dbReference type="ARBA" id="ARBA00022692"/>
    </source>
</evidence>
<dbReference type="InterPro" id="IPR014172">
    <property type="entry name" value="TonB_ExbB_2"/>
</dbReference>
<feature type="transmembrane region" description="Helical" evidence="9">
    <location>
        <begin position="12"/>
        <end position="30"/>
    </location>
</feature>
<organism evidence="11 12">
    <name type="scientific">Methylocella silvestris</name>
    <dbReference type="NCBI Taxonomy" id="199596"/>
    <lineage>
        <taxon>Bacteria</taxon>
        <taxon>Pseudomonadati</taxon>
        <taxon>Pseudomonadota</taxon>
        <taxon>Alphaproteobacteria</taxon>
        <taxon>Hyphomicrobiales</taxon>
        <taxon>Beijerinckiaceae</taxon>
        <taxon>Methylocella</taxon>
    </lineage>
</organism>
<sequence>MQMQWLSAVVDFGVIGLLAALNILVIAIVLERLFFYRSLDPDLFQNVKALELELTKRLTIVASVASNAPYIGLLGTVLGVMLTFYNMNLEASADAGKIMVGLALALKATAAGLVVALVSVAAYNALLRKTRVLLLQWEIAHG</sequence>